<evidence type="ECO:0000313" key="2">
    <source>
        <dbReference type="EMBL" id="KAF7369938.1"/>
    </source>
</evidence>
<reference evidence="2" key="1">
    <citation type="submission" date="2020-05" db="EMBL/GenBank/DDBJ databases">
        <title>Mycena genomes resolve the evolution of fungal bioluminescence.</title>
        <authorList>
            <person name="Tsai I.J."/>
        </authorList>
    </citation>
    <scope>NUCLEOTIDE SEQUENCE</scope>
    <source>
        <strain evidence="2">160909Yilan</strain>
    </source>
</reference>
<keyword evidence="3" id="KW-1185">Reference proteome</keyword>
<dbReference type="EMBL" id="JACAZH010000004">
    <property type="protein sequence ID" value="KAF7369938.1"/>
    <property type="molecule type" value="Genomic_DNA"/>
</dbReference>
<protein>
    <submittedName>
        <fullName evidence="2">Uncharacterized protein</fullName>
    </submittedName>
</protein>
<comment type="caution">
    <text evidence="2">The sequence shown here is derived from an EMBL/GenBank/DDBJ whole genome shotgun (WGS) entry which is preliminary data.</text>
</comment>
<evidence type="ECO:0000256" key="1">
    <source>
        <dbReference type="SAM" id="MobiDB-lite"/>
    </source>
</evidence>
<dbReference type="Proteomes" id="UP000623467">
    <property type="component" value="Unassembled WGS sequence"/>
</dbReference>
<sequence>MADVFTSPRRAVRAETTASRARIAPYDVWMERWVEWNREPMRAISLPCPSTPFTRVARQRERKRERERERVHGRRVPRLRNHIKSPLIVANRVLARKSSAPWWRPIQCLYVPALHPGSQPTHRHGASTAARLATLALALAAVEARSAHAARAE</sequence>
<feature type="region of interest" description="Disordered" evidence="1">
    <location>
        <begin position="55"/>
        <end position="76"/>
    </location>
</feature>
<dbReference type="AlphaFoldDB" id="A0A8H6Z0I2"/>
<proteinExistence type="predicted"/>
<evidence type="ECO:0000313" key="3">
    <source>
        <dbReference type="Proteomes" id="UP000623467"/>
    </source>
</evidence>
<gene>
    <name evidence="2" type="ORF">MSAN_00623400</name>
</gene>
<organism evidence="2 3">
    <name type="scientific">Mycena sanguinolenta</name>
    <dbReference type="NCBI Taxonomy" id="230812"/>
    <lineage>
        <taxon>Eukaryota</taxon>
        <taxon>Fungi</taxon>
        <taxon>Dikarya</taxon>
        <taxon>Basidiomycota</taxon>
        <taxon>Agaricomycotina</taxon>
        <taxon>Agaricomycetes</taxon>
        <taxon>Agaricomycetidae</taxon>
        <taxon>Agaricales</taxon>
        <taxon>Marasmiineae</taxon>
        <taxon>Mycenaceae</taxon>
        <taxon>Mycena</taxon>
    </lineage>
</organism>
<accession>A0A8H6Z0I2</accession>
<feature type="compositionally biased region" description="Basic and acidic residues" evidence="1">
    <location>
        <begin position="58"/>
        <end position="70"/>
    </location>
</feature>
<name>A0A8H6Z0I2_9AGAR</name>